<organism evidence="1 2">
    <name type="scientific">Melastoma candidum</name>
    <dbReference type="NCBI Taxonomy" id="119954"/>
    <lineage>
        <taxon>Eukaryota</taxon>
        <taxon>Viridiplantae</taxon>
        <taxon>Streptophyta</taxon>
        <taxon>Embryophyta</taxon>
        <taxon>Tracheophyta</taxon>
        <taxon>Spermatophyta</taxon>
        <taxon>Magnoliopsida</taxon>
        <taxon>eudicotyledons</taxon>
        <taxon>Gunneridae</taxon>
        <taxon>Pentapetalae</taxon>
        <taxon>rosids</taxon>
        <taxon>malvids</taxon>
        <taxon>Myrtales</taxon>
        <taxon>Melastomataceae</taxon>
        <taxon>Melastomatoideae</taxon>
        <taxon>Melastomateae</taxon>
        <taxon>Melastoma</taxon>
    </lineage>
</organism>
<name>A0ACB9SDL9_9MYRT</name>
<dbReference type="Proteomes" id="UP001057402">
    <property type="component" value="Chromosome 1"/>
</dbReference>
<reference evidence="2" key="1">
    <citation type="journal article" date="2023" name="Front. Plant Sci.">
        <title>Chromosomal-level genome assembly of Melastoma candidum provides insights into trichome evolution.</title>
        <authorList>
            <person name="Zhong Y."/>
            <person name="Wu W."/>
            <person name="Sun C."/>
            <person name="Zou P."/>
            <person name="Liu Y."/>
            <person name="Dai S."/>
            <person name="Zhou R."/>
        </authorList>
    </citation>
    <scope>NUCLEOTIDE SEQUENCE [LARGE SCALE GENOMIC DNA]</scope>
</reference>
<gene>
    <name evidence="1" type="ORF">MLD38_001066</name>
</gene>
<dbReference type="EMBL" id="CM042880">
    <property type="protein sequence ID" value="KAI4388763.1"/>
    <property type="molecule type" value="Genomic_DNA"/>
</dbReference>
<comment type="caution">
    <text evidence="1">The sequence shown here is derived from an EMBL/GenBank/DDBJ whole genome shotgun (WGS) entry which is preliminary data.</text>
</comment>
<evidence type="ECO:0000313" key="1">
    <source>
        <dbReference type="EMBL" id="KAI4388763.1"/>
    </source>
</evidence>
<proteinExistence type="predicted"/>
<protein>
    <submittedName>
        <fullName evidence="1">Uncharacterized protein</fullName>
    </submittedName>
</protein>
<accession>A0ACB9SDL9</accession>
<evidence type="ECO:0000313" key="2">
    <source>
        <dbReference type="Proteomes" id="UP001057402"/>
    </source>
</evidence>
<keyword evidence="2" id="KW-1185">Reference proteome</keyword>
<sequence length="104" mass="11915">MNKSDLGGWTRIKSIVSTIILGKKLVQNLLVLRFANRLFLPLWNRDNIDNVQIVFREDFGTEGRGGYFDEYGIIRDIIQNHLLQVFCLVAMEKPVSVKPRAHSG</sequence>